<dbReference type="SUPFAM" id="SSF53756">
    <property type="entry name" value="UDP-Glycosyltransferase/glycogen phosphorylase"/>
    <property type="match status" value="1"/>
</dbReference>
<evidence type="ECO:0000313" key="3">
    <source>
        <dbReference type="Proteomes" id="UP000317238"/>
    </source>
</evidence>
<dbReference type="Pfam" id="PF04101">
    <property type="entry name" value="Glyco_tran_28_C"/>
    <property type="match status" value="1"/>
</dbReference>
<dbReference type="RefSeq" id="WP_146438363.1">
    <property type="nucleotide sequence ID" value="NZ_SJPL01000001.1"/>
</dbReference>
<feature type="domain" description="Glycosyl transferase family 28 C-terminal" evidence="1">
    <location>
        <begin position="239"/>
        <end position="305"/>
    </location>
</feature>
<dbReference type="OrthoDB" id="9809594at2"/>
<sequence>MNRPHVGFYVHYHGLGHKHRAEAIMRHLDCDCTIITSRRGDAAWSGRHLIDVMDLPCDIDDVPDHGYRHRQDVPALHYAPLWTVNITERVAAYTGWLHDAKPDLMVVDVSAEISMLTRLASIPQIVVRQHGRRDDDAHHNAYAAAISLLAPFPESWEDDITPAWVREKTIYLNGFRRKSDTASQTQPQNDCPTVVVMFGRGGHADVHAPLRSAANECPDFQWLVIGLDDDGNHPASPANLRFLGWHESPQDIYRHADVVVTAAGHNSVMEIGSYRRPMIAVAQDRPFDEQIRKARVLDREGLAVGLSRWPEPGSWPKLLDRARDLDTSQWESVFQDDGAQQAARYLTSTAQWAAKQKRSQTETSPCPSA</sequence>
<comment type="caution">
    <text evidence="2">The sequence shown here is derived from an EMBL/GenBank/DDBJ whole genome shotgun (WGS) entry which is preliminary data.</text>
</comment>
<dbReference type="AlphaFoldDB" id="A0A5C5Y036"/>
<name>A0A5C5Y036_9PLAN</name>
<dbReference type="PANTHER" id="PTHR21015">
    <property type="entry name" value="UDP-N-ACETYLGLUCOSAMINE--N-ACETYLMURAMYL-(PENTAPEPTIDE) PYROPHOSPHORYL-UNDECAPRENOL N-ACETYLGLUCOSAMINE TRANSFERASE 1"/>
    <property type="match status" value="1"/>
</dbReference>
<reference evidence="2 3" key="1">
    <citation type="submission" date="2019-02" db="EMBL/GenBank/DDBJ databases">
        <title>Deep-cultivation of Planctomycetes and their phenomic and genomic characterization uncovers novel biology.</title>
        <authorList>
            <person name="Wiegand S."/>
            <person name="Jogler M."/>
            <person name="Boedeker C."/>
            <person name="Pinto D."/>
            <person name="Vollmers J."/>
            <person name="Rivas-Marin E."/>
            <person name="Kohn T."/>
            <person name="Peeters S.H."/>
            <person name="Heuer A."/>
            <person name="Rast P."/>
            <person name="Oberbeckmann S."/>
            <person name="Bunk B."/>
            <person name="Jeske O."/>
            <person name="Meyerdierks A."/>
            <person name="Storesund J.E."/>
            <person name="Kallscheuer N."/>
            <person name="Luecker S."/>
            <person name="Lage O.M."/>
            <person name="Pohl T."/>
            <person name="Merkel B.J."/>
            <person name="Hornburger P."/>
            <person name="Mueller R.-W."/>
            <person name="Bruemmer F."/>
            <person name="Labrenz M."/>
            <person name="Spormann A.M."/>
            <person name="Op Den Camp H."/>
            <person name="Overmann J."/>
            <person name="Amann R."/>
            <person name="Jetten M.S.M."/>
            <person name="Mascher T."/>
            <person name="Medema M.H."/>
            <person name="Devos D.P."/>
            <person name="Kaster A.-K."/>
            <person name="Ovreas L."/>
            <person name="Rohde M."/>
            <person name="Galperin M.Y."/>
            <person name="Jogler C."/>
        </authorList>
    </citation>
    <scope>NUCLEOTIDE SEQUENCE [LARGE SCALE GENOMIC DNA]</scope>
    <source>
        <strain evidence="2 3">Pan14r</strain>
    </source>
</reference>
<keyword evidence="2" id="KW-0808">Transferase</keyword>
<dbReference type="GO" id="GO:0016758">
    <property type="term" value="F:hexosyltransferase activity"/>
    <property type="evidence" value="ECO:0007669"/>
    <property type="project" value="InterPro"/>
</dbReference>
<evidence type="ECO:0000313" key="2">
    <source>
        <dbReference type="EMBL" id="TWT68524.1"/>
    </source>
</evidence>
<dbReference type="InterPro" id="IPR007235">
    <property type="entry name" value="Glyco_trans_28_C"/>
</dbReference>
<dbReference type="Proteomes" id="UP000317238">
    <property type="component" value="Unassembled WGS sequence"/>
</dbReference>
<protein>
    <submittedName>
        <fullName evidence="2">MurG-like transferase</fullName>
    </submittedName>
</protein>
<dbReference type="PANTHER" id="PTHR21015:SF22">
    <property type="entry name" value="GLYCOSYLTRANSFERASE"/>
    <property type="match status" value="1"/>
</dbReference>
<organism evidence="2 3">
    <name type="scientific">Crateriforma conspicua</name>
    <dbReference type="NCBI Taxonomy" id="2527996"/>
    <lineage>
        <taxon>Bacteria</taxon>
        <taxon>Pseudomonadati</taxon>
        <taxon>Planctomycetota</taxon>
        <taxon>Planctomycetia</taxon>
        <taxon>Planctomycetales</taxon>
        <taxon>Planctomycetaceae</taxon>
        <taxon>Crateriforma</taxon>
    </lineage>
</organism>
<keyword evidence="3" id="KW-1185">Reference proteome</keyword>
<dbReference type="EMBL" id="SJPL01000001">
    <property type="protein sequence ID" value="TWT68524.1"/>
    <property type="molecule type" value="Genomic_DNA"/>
</dbReference>
<proteinExistence type="predicted"/>
<accession>A0A5C5Y036</accession>
<dbReference type="Gene3D" id="3.40.50.2000">
    <property type="entry name" value="Glycogen Phosphorylase B"/>
    <property type="match status" value="1"/>
</dbReference>
<evidence type="ECO:0000259" key="1">
    <source>
        <dbReference type="Pfam" id="PF04101"/>
    </source>
</evidence>
<gene>
    <name evidence="2" type="ORF">Pan14r_07700</name>
</gene>